<dbReference type="InterPro" id="IPR019734">
    <property type="entry name" value="TPR_rpt"/>
</dbReference>
<evidence type="ECO:0000256" key="1">
    <source>
        <dbReference type="ARBA" id="ARBA00022679"/>
    </source>
</evidence>
<dbReference type="Gene3D" id="3.40.50.300">
    <property type="entry name" value="P-loop containing nucleotide triphosphate hydrolases"/>
    <property type="match status" value="1"/>
</dbReference>
<keyword evidence="1" id="KW-0808">Transferase</keyword>
<dbReference type="SUPFAM" id="SSF52540">
    <property type="entry name" value="P-loop containing nucleoside triphosphate hydrolases"/>
    <property type="match status" value="1"/>
</dbReference>
<dbReference type="Pfam" id="PF13469">
    <property type="entry name" value="Sulfotransfer_3"/>
    <property type="match status" value="1"/>
</dbReference>
<keyword evidence="4" id="KW-1185">Reference proteome</keyword>
<reference evidence="4" key="1">
    <citation type="submission" date="2023-09" db="EMBL/GenBank/DDBJ databases">
        <authorList>
            <person name="Li S."/>
            <person name="Li X."/>
            <person name="Zhang C."/>
            <person name="Zhao Z."/>
        </authorList>
    </citation>
    <scope>NUCLEOTIDE SEQUENCE [LARGE SCALE GENOMIC DNA]</scope>
    <source>
        <strain evidence="4">SQ149</strain>
    </source>
</reference>
<dbReference type="SUPFAM" id="SSF48452">
    <property type="entry name" value="TPR-like"/>
    <property type="match status" value="1"/>
</dbReference>
<keyword evidence="2" id="KW-0802">TPR repeat</keyword>
<sequence>MSSVKAHNQNQNQTLESNLDQVWHYINQQDVVNAKAYSQQFNQQFPNSSDGWFATSFLAFQLRDLKQALTCINKAISIAPEKARWQLHKAHTLLLQGKTVQALAITDELSKNTYQDADLCAELALILNKLSCFEHAVSFYLMAVNLTNKSDPKLAQLYFNVASVQRFLGDIDAAEHSLNKAIEINPRDYEAYLLRSSLRNQSKDKNHVNELKKALVAGINQPIHKAQVCFAMAKELEDIGSYQQSFEYLQQGANSRRLHMRYDVNNDIATIDSIIKTFDSATFNQERVGTDNNEAIFILGLPRTGSTLVERILSQHSDVESAGELNNFATQMMAQCQTLTTEAPKTKLALVELTKQLNFAELGKSYIASTRPETGKSKHFIDKLPLNSLYVGLIHLALPNAKIVYVDRHPMDACYAIYKQLFTNGYPFSYDLTELARYYIAHHKLMAHWRKTLPDIIYDISYEKVVNNVELEAQGLIEYCDLDWQSDCVNFQSNRAASTTASASQVRQGIYKSSKDKWRNYEKQLAPLKQLLEQAGICCD</sequence>
<dbReference type="Gene3D" id="1.25.40.10">
    <property type="entry name" value="Tetratricopeptide repeat domain"/>
    <property type="match status" value="1"/>
</dbReference>
<accession>A0ABY9TU34</accession>
<dbReference type="InterPro" id="IPR011990">
    <property type="entry name" value="TPR-like_helical_dom_sf"/>
</dbReference>
<dbReference type="EMBL" id="CP134145">
    <property type="protein sequence ID" value="WNC72251.1"/>
    <property type="molecule type" value="Genomic_DNA"/>
</dbReference>
<name>A0ABY9TU34_9GAMM</name>
<dbReference type="Proteomes" id="UP001258994">
    <property type="component" value="Chromosome"/>
</dbReference>
<dbReference type="InterPro" id="IPR027417">
    <property type="entry name" value="P-loop_NTPase"/>
</dbReference>
<evidence type="ECO:0000313" key="4">
    <source>
        <dbReference type="Proteomes" id="UP001258994"/>
    </source>
</evidence>
<dbReference type="RefSeq" id="WP_348391370.1">
    <property type="nucleotide sequence ID" value="NZ_CP134145.1"/>
</dbReference>
<dbReference type="InterPro" id="IPR026634">
    <property type="entry name" value="TPST-like"/>
</dbReference>
<dbReference type="Pfam" id="PF13181">
    <property type="entry name" value="TPR_8"/>
    <property type="match status" value="2"/>
</dbReference>
<dbReference type="PANTHER" id="PTHR12788:SF10">
    <property type="entry name" value="PROTEIN-TYROSINE SULFOTRANSFERASE"/>
    <property type="match status" value="1"/>
</dbReference>
<feature type="repeat" description="TPR" evidence="2">
    <location>
        <begin position="155"/>
        <end position="188"/>
    </location>
</feature>
<feature type="repeat" description="TPR" evidence="2">
    <location>
        <begin position="49"/>
        <end position="82"/>
    </location>
</feature>
<organism evidence="3 4">
    <name type="scientific">Thalassotalea psychrophila</name>
    <dbReference type="NCBI Taxonomy" id="3065647"/>
    <lineage>
        <taxon>Bacteria</taxon>
        <taxon>Pseudomonadati</taxon>
        <taxon>Pseudomonadota</taxon>
        <taxon>Gammaproteobacteria</taxon>
        <taxon>Alteromonadales</taxon>
        <taxon>Colwelliaceae</taxon>
        <taxon>Thalassotalea</taxon>
    </lineage>
</organism>
<dbReference type="SMART" id="SM00028">
    <property type="entry name" value="TPR"/>
    <property type="match status" value="4"/>
</dbReference>
<dbReference type="PANTHER" id="PTHR12788">
    <property type="entry name" value="PROTEIN-TYROSINE SULFOTRANSFERASE 2"/>
    <property type="match status" value="1"/>
</dbReference>
<protein>
    <submittedName>
        <fullName evidence="3">Sulfotransferase</fullName>
    </submittedName>
</protein>
<gene>
    <name evidence="3" type="ORF">RGQ13_19350</name>
</gene>
<evidence type="ECO:0000313" key="3">
    <source>
        <dbReference type="EMBL" id="WNC72251.1"/>
    </source>
</evidence>
<evidence type="ECO:0000256" key="2">
    <source>
        <dbReference type="PROSITE-ProRule" id="PRU00339"/>
    </source>
</evidence>
<proteinExistence type="predicted"/>
<dbReference type="PROSITE" id="PS50005">
    <property type="entry name" value="TPR"/>
    <property type="match status" value="2"/>
</dbReference>